<dbReference type="GO" id="GO:0030288">
    <property type="term" value="C:outer membrane-bounded periplasmic space"/>
    <property type="evidence" value="ECO:0007669"/>
    <property type="project" value="TreeGrafter"/>
</dbReference>
<organism evidence="4 5">
    <name type="scientific">Deinococcus cavernae</name>
    <dbReference type="NCBI Taxonomy" id="2320857"/>
    <lineage>
        <taxon>Bacteria</taxon>
        <taxon>Thermotogati</taxon>
        <taxon>Deinococcota</taxon>
        <taxon>Deinococci</taxon>
        <taxon>Deinococcales</taxon>
        <taxon>Deinococcaceae</taxon>
        <taxon>Deinococcus</taxon>
    </lineage>
</organism>
<dbReference type="SUPFAM" id="SSF52096">
    <property type="entry name" value="ClpP/crotonase"/>
    <property type="match status" value="1"/>
</dbReference>
<dbReference type="InterPro" id="IPR005151">
    <property type="entry name" value="Tail-specific_protease"/>
</dbReference>
<reference evidence="4 5" key="1">
    <citation type="submission" date="2018-09" db="EMBL/GenBank/DDBJ databases">
        <authorList>
            <person name="Zhu H."/>
        </authorList>
    </citation>
    <scope>NUCLEOTIDE SEQUENCE [LARGE SCALE GENOMIC DNA]</scope>
    <source>
        <strain evidence="4 5">K2S05-167</strain>
    </source>
</reference>
<dbReference type="SUPFAM" id="SSF50156">
    <property type="entry name" value="PDZ domain-like"/>
    <property type="match status" value="1"/>
</dbReference>
<comment type="caution">
    <text evidence="4">The sequence shown here is derived from an EMBL/GenBank/DDBJ whole genome shotgun (WGS) entry which is preliminary data.</text>
</comment>
<sequence>MRFTAYTSEVKRLSLSLLLLLAAEPAQASPATDLFRAATSVVQREYYGWASADLNALIAGAATSLDAECAPQADTCPFETGRAALTNLFERYGDAHTNVRTPEAAQRLREAMQDLAVPRTGARTVRAEGGLLVVSVIAGSPAEQAGLRRFDLLPTVDGQRAGQRDGQNAEIGPNEFMRLERRAKPITVTRRRAGRPEDTLQLGSALLRARDEPTLLWADDQHGTALIDLPSFLTAGTARRFLNAVQQARQQGARQLVIDLRFNGGGSLSECVMAASVFGPVIYRSQDRWGQFSYYGLRGGRGDPASTEQAASRPDSPSGEAVWSGPAAVLVGPNTASCAEVFSHYARQAGVKVVGEETKGVGNSGVQFHDLPDGGLVAVTVLKAFDADQHPLPPRLAPDVTAPLSIPALTGLGRDTTLEAALQTLSQAVVGSPH</sequence>
<dbReference type="Pfam" id="PF03572">
    <property type="entry name" value="Peptidase_S41"/>
    <property type="match status" value="1"/>
</dbReference>
<evidence type="ECO:0000256" key="1">
    <source>
        <dbReference type="SAM" id="MobiDB-lite"/>
    </source>
</evidence>
<proteinExistence type="predicted"/>
<dbReference type="GO" id="GO:0004175">
    <property type="term" value="F:endopeptidase activity"/>
    <property type="evidence" value="ECO:0007669"/>
    <property type="project" value="TreeGrafter"/>
</dbReference>
<accession>A0A418VBR4</accession>
<feature type="region of interest" description="Disordered" evidence="1">
    <location>
        <begin position="303"/>
        <end position="322"/>
    </location>
</feature>
<dbReference type="Gene3D" id="3.90.226.10">
    <property type="entry name" value="2-enoyl-CoA Hydratase, Chain A, domain 1"/>
    <property type="match status" value="1"/>
</dbReference>
<keyword evidence="2" id="KW-0732">Signal</keyword>
<evidence type="ECO:0000313" key="4">
    <source>
        <dbReference type="EMBL" id="RJF73588.1"/>
    </source>
</evidence>
<dbReference type="Gene3D" id="2.30.42.10">
    <property type="match status" value="1"/>
</dbReference>
<feature type="domain" description="Tail specific protease" evidence="3">
    <location>
        <begin position="183"/>
        <end position="403"/>
    </location>
</feature>
<evidence type="ECO:0000259" key="3">
    <source>
        <dbReference type="SMART" id="SM00245"/>
    </source>
</evidence>
<dbReference type="CDD" id="cd06567">
    <property type="entry name" value="Peptidase_S41"/>
    <property type="match status" value="1"/>
</dbReference>
<dbReference type="SMART" id="SM00245">
    <property type="entry name" value="TSPc"/>
    <property type="match status" value="1"/>
</dbReference>
<dbReference type="AlphaFoldDB" id="A0A418VBR4"/>
<evidence type="ECO:0000256" key="2">
    <source>
        <dbReference type="SAM" id="SignalP"/>
    </source>
</evidence>
<protein>
    <submittedName>
        <fullName evidence="4">Peptidase S41</fullName>
    </submittedName>
</protein>
<dbReference type="OrthoDB" id="7266775at2"/>
<dbReference type="InterPro" id="IPR036034">
    <property type="entry name" value="PDZ_sf"/>
</dbReference>
<name>A0A418VBR4_9DEIO</name>
<evidence type="ECO:0000313" key="5">
    <source>
        <dbReference type="Proteomes" id="UP000286287"/>
    </source>
</evidence>
<dbReference type="PANTHER" id="PTHR32060:SF30">
    <property type="entry name" value="CARBOXY-TERMINAL PROCESSING PROTEASE CTPA"/>
    <property type="match status" value="1"/>
</dbReference>
<feature type="chain" id="PRO_5019126122" evidence="2">
    <location>
        <begin position="29"/>
        <end position="434"/>
    </location>
</feature>
<gene>
    <name evidence="4" type="ORF">D3875_07275</name>
</gene>
<dbReference type="GO" id="GO:0008236">
    <property type="term" value="F:serine-type peptidase activity"/>
    <property type="evidence" value="ECO:0007669"/>
    <property type="project" value="InterPro"/>
</dbReference>
<dbReference type="GO" id="GO:0006508">
    <property type="term" value="P:proteolysis"/>
    <property type="evidence" value="ECO:0007669"/>
    <property type="project" value="InterPro"/>
</dbReference>
<keyword evidence="5" id="KW-1185">Reference proteome</keyword>
<dbReference type="GO" id="GO:0007165">
    <property type="term" value="P:signal transduction"/>
    <property type="evidence" value="ECO:0007669"/>
    <property type="project" value="TreeGrafter"/>
</dbReference>
<dbReference type="PANTHER" id="PTHR32060">
    <property type="entry name" value="TAIL-SPECIFIC PROTEASE"/>
    <property type="match status" value="1"/>
</dbReference>
<feature type="signal peptide" evidence="2">
    <location>
        <begin position="1"/>
        <end position="28"/>
    </location>
</feature>
<dbReference type="InterPro" id="IPR029045">
    <property type="entry name" value="ClpP/crotonase-like_dom_sf"/>
</dbReference>
<dbReference type="Proteomes" id="UP000286287">
    <property type="component" value="Unassembled WGS sequence"/>
</dbReference>
<dbReference type="EMBL" id="QYUJ01000014">
    <property type="protein sequence ID" value="RJF73588.1"/>
    <property type="molecule type" value="Genomic_DNA"/>
</dbReference>